<keyword evidence="2" id="KW-1185">Reference proteome</keyword>
<reference evidence="1 2" key="1">
    <citation type="journal article" date="2022" name="Plant J.">
        <title>Chromosome-level genome of Camellia lanceoleosa provides a valuable resource for understanding genome evolution and self-incompatibility.</title>
        <authorList>
            <person name="Gong W."/>
            <person name="Xiao S."/>
            <person name="Wang L."/>
            <person name="Liao Z."/>
            <person name="Chang Y."/>
            <person name="Mo W."/>
            <person name="Hu G."/>
            <person name="Li W."/>
            <person name="Zhao G."/>
            <person name="Zhu H."/>
            <person name="Hu X."/>
            <person name="Ji K."/>
            <person name="Xiang X."/>
            <person name="Song Q."/>
            <person name="Yuan D."/>
            <person name="Jin S."/>
            <person name="Zhang L."/>
        </authorList>
    </citation>
    <scope>NUCLEOTIDE SEQUENCE [LARGE SCALE GENOMIC DNA]</scope>
    <source>
        <strain evidence="1">SQ_2022a</strain>
    </source>
</reference>
<name>A0ACC0FGG0_9ERIC</name>
<proteinExistence type="predicted"/>
<dbReference type="Proteomes" id="UP001060215">
    <property type="component" value="Chromosome 14"/>
</dbReference>
<accession>A0ACC0FGG0</accession>
<gene>
    <name evidence="1" type="ORF">LOK49_LG13G00473</name>
</gene>
<evidence type="ECO:0000313" key="1">
    <source>
        <dbReference type="EMBL" id="KAI7987851.1"/>
    </source>
</evidence>
<evidence type="ECO:0000313" key="2">
    <source>
        <dbReference type="Proteomes" id="UP001060215"/>
    </source>
</evidence>
<sequence>MANRVKEDEKNERIIRNLLKLPDNRRCINCNSLGPQYVCTNFWTFICTNCSGIHREFTHRVKSVSMAKFTSQEVSALQGGGNTRAKEIYFKEWDPGVTLSLIAGYYLFLCYYVMSSSKTVVLICTFSPSNVDRLRDFIKHVYVDRRYTGERSFDKPPRVKTGEAEDSYENRRDTYQGGSRSPPYEDTYERQYSDRPSPGGRSDDRNYRNSYDERRSPGYDQESRQFGDFRRSPSRTEIVNDWRREDRFGNGRRSDDGNSKVEGRSPDRQKDLDVSSPPTVRPVRDILGENVSPLRIIEPPKADVSVRTQRTVSSSSLASSNGNPAELKKESFGTLIDFDAPEPPTTAAVPQPQQTVTSQLVVQPTTSSNADNWACFDSPTEVKVTQAPSNANSLQSVLSELSVPASVPGQTAGVPGTGSITAPVGNMSAFPSSNSFGAPVGQMPILPFGGNAPAAIPVNNLTMFHPFSAPMTAPVGQVSISPFGVNAPTAATSNNLTTFPNGGAPAAAPGSTWPTMLPQQQSLFPNTGIQVQPTAQPFTPPVTGSSSNQPWHSSIAPNTQGPSSIPDGQTSQLVSKPAQEVTSGVSLEVKPSGRRELPQDLFAATYPSSVPLPGWQTGHPHGYGFNMQYHTAMPMQPVLHSSKSVNPFDLNNEISSVQAPTFPSMASLQGALPNVAAPAGLLRTSGLGTPSPTWMPSQSSYPSAMHPHPSAMHHQAPPSFASAMPPSAYMGQQIPNNLLPRQQAVVGFGSDGAAFGSTNPNPQHQHLGGMYSASATPNTFSSVGGNPFG</sequence>
<dbReference type="EMBL" id="CM045771">
    <property type="protein sequence ID" value="KAI7987851.1"/>
    <property type="molecule type" value="Genomic_DNA"/>
</dbReference>
<protein>
    <submittedName>
        <fullName evidence="1">ADP-ribosylation factor GTPase-activating protein AGD14</fullName>
    </submittedName>
</protein>
<comment type="caution">
    <text evidence="1">The sequence shown here is derived from an EMBL/GenBank/DDBJ whole genome shotgun (WGS) entry which is preliminary data.</text>
</comment>
<organism evidence="1 2">
    <name type="scientific">Camellia lanceoleosa</name>
    <dbReference type="NCBI Taxonomy" id="1840588"/>
    <lineage>
        <taxon>Eukaryota</taxon>
        <taxon>Viridiplantae</taxon>
        <taxon>Streptophyta</taxon>
        <taxon>Embryophyta</taxon>
        <taxon>Tracheophyta</taxon>
        <taxon>Spermatophyta</taxon>
        <taxon>Magnoliopsida</taxon>
        <taxon>eudicotyledons</taxon>
        <taxon>Gunneridae</taxon>
        <taxon>Pentapetalae</taxon>
        <taxon>asterids</taxon>
        <taxon>Ericales</taxon>
        <taxon>Theaceae</taxon>
        <taxon>Camellia</taxon>
    </lineage>
</organism>